<keyword evidence="1" id="KW-0812">Transmembrane</keyword>
<evidence type="ECO:0000313" key="2">
    <source>
        <dbReference type="EMBL" id="AYO16834.1"/>
    </source>
</evidence>
<evidence type="ECO:0000313" key="3">
    <source>
        <dbReference type="Proteomes" id="UP000272136"/>
    </source>
</evidence>
<gene>
    <name evidence="2" type="ORF">D0812_20780</name>
</gene>
<reference evidence="2 3" key="1">
    <citation type="submission" date="2018-10" db="EMBL/GenBank/DDBJ databases">
        <title>Whole Genome of Vibrio owensii strain 170502, isolated from Acute Hepatopancreatic Necrosis Disease (AHPND) shrimp.</title>
        <authorList>
            <person name="Yan M."/>
            <person name="Wang X."/>
            <person name="Wang Y."/>
        </authorList>
    </citation>
    <scope>NUCLEOTIDE SEQUENCE [LARGE SCALE GENOMIC DNA]</scope>
    <source>
        <strain evidence="2 3">1700302</strain>
    </source>
</reference>
<dbReference type="NCBIfam" id="TIGR03501">
    <property type="entry name" value="GlyGly_CTERM"/>
    <property type="match status" value="1"/>
</dbReference>
<name>A0ABM6ZMQ3_9VIBR</name>
<proteinExistence type="predicted"/>
<dbReference type="EMBL" id="CP033138">
    <property type="protein sequence ID" value="AYO16834.1"/>
    <property type="molecule type" value="Genomic_DNA"/>
</dbReference>
<feature type="transmembrane region" description="Helical" evidence="1">
    <location>
        <begin position="6"/>
        <end position="23"/>
    </location>
</feature>
<dbReference type="InterPro" id="IPR020008">
    <property type="entry name" value="GlyGly_CTERM"/>
</dbReference>
<organism evidence="2 3">
    <name type="scientific">Vibrio owensii</name>
    <dbReference type="NCBI Taxonomy" id="696485"/>
    <lineage>
        <taxon>Bacteria</taxon>
        <taxon>Pseudomonadati</taxon>
        <taxon>Pseudomonadota</taxon>
        <taxon>Gammaproteobacteria</taxon>
        <taxon>Vibrionales</taxon>
        <taxon>Vibrionaceae</taxon>
        <taxon>Vibrio</taxon>
    </lineage>
</organism>
<keyword evidence="1" id="KW-0472">Membrane</keyword>
<sequence>MLGSSSWTAIFILFICSFFRKKFIYF</sequence>
<accession>A0ABM6ZMQ3</accession>
<dbReference type="Proteomes" id="UP000272136">
    <property type="component" value="Chromosome 2"/>
</dbReference>
<keyword evidence="1" id="KW-1133">Transmembrane helix</keyword>
<keyword evidence="3" id="KW-1185">Reference proteome</keyword>
<evidence type="ECO:0000256" key="1">
    <source>
        <dbReference type="SAM" id="Phobius"/>
    </source>
</evidence>
<protein>
    <submittedName>
        <fullName evidence="2">GlyGly-CTERM sorting domain-containing protein</fullName>
    </submittedName>
</protein>